<sequence length="99" mass="10583">MNYPVESQTPPTAPTCGGLRGHAPSHSPPPSSHLEPASSSLQYSPPTRESIPALTMAARSMSSSMSSWPLPLSTKPQVSVCQDMILWLCTVKLLATQNH</sequence>
<dbReference type="AlphaFoldDB" id="A0AA35WR24"/>
<keyword evidence="3" id="KW-1185">Reference proteome</keyword>
<organism evidence="2 3">
    <name type="scientific">Geodia barretti</name>
    <name type="common">Barrett's horny sponge</name>
    <dbReference type="NCBI Taxonomy" id="519541"/>
    <lineage>
        <taxon>Eukaryota</taxon>
        <taxon>Metazoa</taxon>
        <taxon>Porifera</taxon>
        <taxon>Demospongiae</taxon>
        <taxon>Heteroscleromorpha</taxon>
        <taxon>Tetractinellida</taxon>
        <taxon>Astrophorina</taxon>
        <taxon>Geodiidae</taxon>
        <taxon>Geodia</taxon>
    </lineage>
</organism>
<evidence type="ECO:0000256" key="1">
    <source>
        <dbReference type="SAM" id="MobiDB-lite"/>
    </source>
</evidence>
<proteinExistence type="predicted"/>
<reference evidence="2" key="1">
    <citation type="submission" date="2023-03" db="EMBL/GenBank/DDBJ databases">
        <authorList>
            <person name="Steffen K."/>
            <person name="Cardenas P."/>
        </authorList>
    </citation>
    <scope>NUCLEOTIDE SEQUENCE</scope>
</reference>
<comment type="caution">
    <text evidence="2">The sequence shown here is derived from an EMBL/GenBank/DDBJ whole genome shotgun (WGS) entry which is preliminary data.</text>
</comment>
<dbReference type="Proteomes" id="UP001174909">
    <property type="component" value="Unassembled WGS sequence"/>
</dbReference>
<accession>A0AA35WR24</accession>
<evidence type="ECO:0000313" key="3">
    <source>
        <dbReference type="Proteomes" id="UP001174909"/>
    </source>
</evidence>
<feature type="region of interest" description="Disordered" evidence="1">
    <location>
        <begin position="1"/>
        <end position="50"/>
    </location>
</feature>
<gene>
    <name evidence="2" type="ORF">GBAR_LOCUS16819</name>
</gene>
<protein>
    <submittedName>
        <fullName evidence="2">Uncharacterized protein</fullName>
    </submittedName>
</protein>
<feature type="compositionally biased region" description="Polar residues" evidence="1">
    <location>
        <begin position="1"/>
        <end position="10"/>
    </location>
</feature>
<dbReference type="EMBL" id="CASHTH010002424">
    <property type="protein sequence ID" value="CAI8029634.1"/>
    <property type="molecule type" value="Genomic_DNA"/>
</dbReference>
<feature type="compositionally biased region" description="Low complexity" evidence="1">
    <location>
        <begin position="32"/>
        <end position="41"/>
    </location>
</feature>
<evidence type="ECO:0000313" key="2">
    <source>
        <dbReference type="EMBL" id="CAI8029634.1"/>
    </source>
</evidence>
<name>A0AA35WR24_GEOBA</name>